<name>A0ABR2KB82_9EUKA</name>
<evidence type="ECO:0000313" key="3">
    <source>
        <dbReference type="EMBL" id="KAK8888148.1"/>
    </source>
</evidence>
<feature type="compositionally biased region" description="Low complexity" evidence="1">
    <location>
        <begin position="377"/>
        <end position="433"/>
    </location>
</feature>
<evidence type="ECO:0000256" key="1">
    <source>
        <dbReference type="SAM" id="MobiDB-lite"/>
    </source>
</evidence>
<sequence length="762" mass="89311">MTSKQEKLIYYAIFSKSIGSTQPEQFLSTLINNPNISNSLKPEKDQSWPIIFVDTTAKMVHYNNKSTAISGFDKELYFNKKDEIIQYALNNLQDKTLNLSGTFKKQSFYNFQSQLQTILFILGVWSQMDKREVSFINLSNNSIKFPIKLSFRVLYPKLQKIDYSNNLFKEIKELDTCYKGIFLIGVKVFKTASATTNQDNQSNSTQNKQQILPEGFQLTTSQQTQQIISQQFQSQTPQQYPSQQSQQFPFQQFQSQKPQQNPSQQFQQFPFQQFQSQKPQQNPSQQSQQFPFQQFQSQKPQQNPSQQIQQFPFQQFQSQKPQQNPSQQSQQFPFQQFQSQKPQQNPSQQSQQFPFQQSQQFLSQQSKLFPYQPMPPQQSQQMPPQQSQQMQPQQSQQMQPQQSQQMPPQQSQQMQPQQSQQMQPQQSQQMPPQISTQLSQPELAQPTTFSPGPFPPYPDFLLPQMPNQNVSEFQIPTFAPSPEFTLSQQIPKFEEEEEEEEEEEGAEKENEAENAEEEEIDEEEDYYISPFVNSAGDQSSKFATFQLQDTSSFYRYNPSEIAKPKFKRKQLKEPFYSRPQQPTSLSNFEPLHLDVNAFPTHEFVSSFFYDSWQNIENIQNYYNYNSIFSISVHMKDDIDEEDSPSLFFFNRFAHNMIIPNDNIAIGAVNILRAQKDFLFTSGFRAVPTSCSFIQIAEDLFSYVFHGAFEADFIDDFNQLNDDFKNHKRVKEILLFDRTMVIQMRDMRYFISNDNLLIHMVTY</sequence>
<dbReference type="Proteomes" id="UP001470230">
    <property type="component" value="Unassembled WGS sequence"/>
</dbReference>
<feature type="region of interest" description="Disordered" evidence="1">
    <location>
        <begin position="232"/>
        <end position="463"/>
    </location>
</feature>
<dbReference type="EMBL" id="JAPFFF010000006">
    <property type="protein sequence ID" value="KAK8888148.1"/>
    <property type="molecule type" value="Genomic_DNA"/>
</dbReference>
<proteinExistence type="predicted"/>
<organism evidence="3 4">
    <name type="scientific">Tritrichomonas musculus</name>
    <dbReference type="NCBI Taxonomy" id="1915356"/>
    <lineage>
        <taxon>Eukaryota</taxon>
        <taxon>Metamonada</taxon>
        <taxon>Parabasalia</taxon>
        <taxon>Tritrichomonadida</taxon>
        <taxon>Tritrichomonadidae</taxon>
        <taxon>Tritrichomonas</taxon>
    </lineage>
</organism>
<comment type="caution">
    <text evidence="3">The sequence shown here is derived from an EMBL/GenBank/DDBJ whole genome shotgun (WGS) entry which is preliminary data.</text>
</comment>
<feature type="region of interest" description="Disordered" evidence="1">
    <location>
        <begin position="492"/>
        <end position="522"/>
    </location>
</feature>
<feature type="compositionally biased region" description="Acidic residues" evidence="1">
    <location>
        <begin position="494"/>
        <end position="522"/>
    </location>
</feature>
<evidence type="ECO:0000313" key="2">
    <source>
        <dbReference type="EMBL" id="KAK8834666.1"/>
    </source>
</evidence>
<gene>
    <name evidence="2" type="ORF">M9Y10_026538</name>
    <name evidence="3" type="ORF">M9Y10_039211</name>
</gene>
<dbReference type="EMBL" id="JAPFFF010000343">
    <property type="protein sequence ID" value="KAK8834666.1"/>
    <property type="molecule type" value="Genomic_DNA"/>
</dbReference>
<evidence type="ECO:0000313" key="4">
    <source>
        <dbReference type="Proteomes" id="UP001470230"/>
    </source>
</evidence>
<feature type="compositionally biased region" description="Low complexity" evidence="1">
    <location>
        <begin position="232"/>
        <end position="370"/>
    </location>
</feature>
<keyword evidence="4" id="KW-1185">Reference proteome</keyword>
<reference evidence="3 4" key="1">
    <citation type="submission" date="2024-04" db="EMBL/GenBank/DDBJ databases">
        <title>Tritrichomonas musculus Genome.</title>
        <authorList>
            <person name="Alves-Ferreira E."/>
            <person name="Grigg M."/>
            <person name="Lorenzi H."/>
            <person name="Galac M."/>
        </authorList>
    </citation>
    <scope>NUCLEOTIDE SEQUENCE [LARGE SCALE GENOMIC DNA]</scope>
    <source>
        <strain evidence="3 4">EAF2021</strain>
    </source>
</reference>
<protein>
    <submittedName>
        <fullName evidence="3">Uncharacterized protein</fullName>
    </submittedName>
</protein>
<accession>A0ABR2KB82</accession>
<feature type="compositionally biased region" description="Polar residues" evidence="1">
    <location>
        <begin position="434"/>
        <end position="450"/>
    </location>
</feature>